<dbReference type="OrthoDB" id="55224at2"/>
<keyword evidence="3" id="KW-1185">Reference proteome</keyword>
<dbReference type="Proteomes" id="UP000056209">
    <property type="component" value="Unassembled WGS sequence"/>
</dbReference>
<dbReference type="GO" id="GO:0003677">
    <property type="term" value="F:DNA binding"/>
    <property type="evidence" value="ECO:0007669"/>
    <property type="project" value="InterPro"/>
</dbReference>
<sequence>MNDLRLSGKRARILADHLLSVPRTIYQRRSLEAALGMFLDPGRKTALHRASTVSASALSRFLNAYTWDTRACWDSLQHTQWESLLLAARRKRRPRLHLCVDLTSIPKTGQKLPAVRVYNGVHGIHLVVLYAVYGTLKFPVGYRVYRGRGAPTPVRLALDLLATVPSPIRRRFDVWVLADSGFESAKFLQGVRDEGFEFVVGVRSNRRTDHPGRVTVSDCEHGSWLSLHNWPWEVVTLARFDRGDRTFFSVSSELLSGDDVAREGKCRWTIESFFKESKHQFGLNQFAMHTAQGLDRWVLLVCAAFTLTVLCSGGGKTLEEDARLAAQIALPALVVVRLMIEVQRHEELLRQHGYSVHLSRCKI</sequence>
<dbReference type="AlphaFoldDB" id="A0A100HNP9"/>
<accession>A0A100HNP9</accession>
<dbReference type="RefSeq" id="WP_058978178.1">
    <property type="nucleotide sequence ID" value="NZ_BCMS01000001.1"/>
</dbReference>
<name>A0A100HNP9_9DEIO</name>
<gene>
    <name evidence="2" type="ORF">DEIGR_102846</name>
</gene>
<dbReference type="InterPro" id="IPR039365">
    <property type="entry name" value="IS701-like"/>
</dbReference>
<reference evidence="3" key="1">
    <citation type="submission" date="2015-11" db="EMBL/GenBank/DDBJ databases">
        <title>Draft Genome Sequence of the Radioresistant Bacterium Deinococcus grandis, Isolated from Freshwater Fish in Japan.</title>
        <authorList>
            <person name="Satoh K."/>
            <person name="Onodera T."/>
            <person name="Omoso K."/>
            <person name="Takeda-Yano K."/>
            <person name="Katayama T."/>
            <person name="Oono Y."/>
            <person name="Narumi I."/>
        </authorList>
    </citation>
    <scope>NUCLEOTIDE SEQUENCE [LARGE SCALE GENOMIC DNA]</scope>
    <source>
        <strain evidence="3">ATCC 43672</strain>
    </source>
</reference>
<feature type="domain" description="Transposase IS4-like" evidence="1">
    <location>
        <begin position="94"/>
        <end position="306"/>
    </location>
</feature>
<dbReference type="GO" id="GO:0006313">
    <property type="term" value="P:DNA transposition"/>
    <property type="evidence" value="ECO:0007669"/>
    <property type="project" value="InterPro"/>
</dbReference>
<evidence type="ECO:0000259" key="1">
    <source>
        <dbReference type="Pfam" id="PF01609"/>
    </source>
</evidence>
<comment type="caution">
    <text evidence="2">The sequence shown here is derived from an EMBL/GenBank/DDBJ whole genome shotgun (WGS) entry which is preliminary data.</text>
</comment>
<proteinExistence type="predicted"/>
<dbReference type="PANTHER" id="PTHR33627">
    <property type="entry name" value="TRANSPOSASE"/>
    <property type="match status" value="1"/>
</dbReference>
<dbReference type="PANTHER" id="PTHR33627:SF1">
    <property type="entry name" value="TRANSPOSASE"/>
    <property type="match status" value="1"/>
</dbReference>
<dbReference type="GO" id="GO:0004803">
    <property type="term" value="F:transposase activity"/>
    <property type="evidence" value="ECO:0007669"/>
    <property type="project" value="InterPro"/>
</dbReference>
<dbReference type="Pfam" id="PF01609">
    <property type="entry name" value="DDE_Tnp_1"/>
    <property type="match status" value="1"/>
</dbReference>
<evidence type="ECO:0000313" key="3">
    <source>
        <dbReference type="Proteomes" id="UP000056209"/>
    </source>
</evidence>
<dbReference type="SUPFAM" id="SSF53098">
    <property type="entry name" value="Ribonuclease H-like"/>
    <property type="match status" value="1"/>
</dbReference>
<organism evidence="2 3">
    <name type="scientific">Deinococcus grandis</name>
    <dbReference type="NCBI Taxonomy" id="57498"/>
    <lineage>
        <taxon>Bacteria</taxon>
        <taxon>Thermotogati</taxon>
        <taxon>Deinococcota</taxon>
        <taxon>Deinococci</taxon>
        <taxon>Deinococcales</taxon>
        <taxon>Deinococcaceae</taxon>
        <taxon>Deinococcus</taxon>
    </lineage>
</organism>
<dbReference type="EMBL" id="BCMS01000001">
    <property type="protein sequence ID" value="GAQ22819.1"/>
    <property type="molecule type" value="Genomic_DNA"/>
</dbReference>
<protein>
    <submittedName>
        <fullName evidence="2">Transposase, IS4</fullName>
    </submittedName>
</protein>
<dbReference type="InterPro" id="IPR012337">
    <property type="entry name" value="RNaseH-like_sf"/>
</dbReference>
<dbReference type="InterPro" id="IPR002559">
    <property type="entry name" value="Transposase_11"/>
</dbReference>
<evidence type="ECO:0000313" key="2">
    <source>
        <dbReference type="EMBL" id="GAQ22819.1"/>
    </source>
</evidence>